<dbReference type="Proteomes" id="UP001178461">
    <property type="component" value="Chromosome Z"/>
</dbReference>
<feature type="non-terminal residue" evidence="1">
    <location>
        <position position="1"/>
    </location>
</feature>
<name>A0AA35PPM0_9SAUR</name>
<sequence length="68" mass="7591">QASANPYYTAKECTAEWLNKVTGSTVLELTRISLRHQLHISAEYTATHKEQEDGRLHLGVPLAAEIQT</sequence>
<dbReference type="AlphaFoldDB" id="A0AA35PPM0"/>
<dbReference type="EMBL" id="OX395140">
    <property type="protein sequence ID" value="CAI5793510.1"/>
    <property type="molecule type" value="Genomic_DNA"/>
</dbReference>
<reference evidence="1" key="1">
    <citation type="submission" date="2022-12" db="EMBL/GenBank/DDBJ databases">
        <authorList>
            <person name="Alioto T."/>
            <person name="Alioto T."/>
            <person name="Gomez Garrido J."/>
        </authorList>
    </citation>
    <scope>NUCLEOTIDE SEQUENCE</scope>
</reference>
<organism evidence="1 2">
    <name type="scientific">Podarcis lilfordi</name>
    <name type="common">Lilford's wall lizard</name>
    <dbReference type="NCBI Taxonomy" id="74358"/>
    <lineage>
        <taxon>Eukaryota</taxon>
        <taxon>Metazoa</taxon>
        <taxon>Chordata</taxon>
        <taxon>Craniata</taxon>
        <taxon>Vertebrata</taxon>
        <taxon>Euteleostomi</taxon>
        <taxon>Lepidosauria</taxon>
        <taxon>Squamata</taxon>
        <taxon>Bifurcata</taxon>
        <taxon>Unidentata</taxon>
        <taxon>Episquamata</taxon>
        <taxon>Laterata</taxon>
        <taxon>Lacertibaenia</taxon>
        <taxon>Lacertidae</taxon>
        <taxon>Podarcis</taxon>
    </lineage>
</organism>
<evidence type="ECO:0000313" key="1">
    <source>
        <dbReference type="EMBL" id="CAI5793510.1"/>
    </source>
</evidence>
<gene>
    <name evidence="1" type="ORF">PODLI_1B016588</name>
</gene>
<accession>A0AA35PPM0</accession>
<evidence type="ECO:0000313" key="2">
    <source>
        <dbReference type="Proteomes" id="UP001178461"/>
    </source>
</evidence>
<keyword evidence="2" id="KW-1185">Reference proteome</keyword>
<protein>
    <submittedName>
        <fullName evidence="1">Uncharacterized protein</fullName>
    </submittedName>
</protein>
<proteinExistence type="predicted"/>